<reference evidence="7 8" key="2">
    <citation type="journal article" date="2010" name="Proc. Natl. Acad. Sci. U.S.A.">
        <title>Enigmatic, ultrasmall, uncultivated Archaea.</title>
        <authorList>
            <person name="Baker B.J."/>
            <person name="Comolli L.R."/>
            <person name="Dick G.J."/>
            <person name="Hauser L.J."/>
            <person name="Hyatt D."/>
            <person name="Dill B.D."/>
            <person name="Land M.L."/>
            <person name="Verberkmoes N.C."/>
            <person name="Hettich R.L."/>
            <person name="Banfield J.F."/>
        </authorList>
    </citation>
    <scope>NUCLEOTIDE SEQUENCE [LARGE SCALE GENOMIC DNA]</scope>
    <source>
        <strain evidence="7">ARMAN-2</strain>
    </source>
</reference>
<dbReference type="GO" id="GO:0015935">
    <property type="term" value="C:small ribosomal subunit"/>
    <property type="evidence" value="ECO:0007669"/>
    <property type="project" value="InterPro"/>
</dbReference>
<dbReference type="InterPro" id="IPR018130">
    <property type="entry name" value="Ribosomal_uS2_CS"/>
</dbReference>
<dbReference type="InterPro" id="IPR001865">
    <property type="entry name" value="Ribosomal_uS2"/>
</dbReference>
<proteinExistence type="inferred from homology"/>
<dbReference type="FunFam" id="3.40.50.10490:FF:000030">
    <property type="entry name" value="30S ribosomal protein S2"/>
    <property type="match status" value="1"/>
</dbReference>
<keyword evidence="8" id="KW-1185">Reference proteome</keyword>
<evidence type="ECO:0000256" key="3">
    <source>
        <dbReference type="ARBA" id="ARBA00023274"/>
    </source>
</evidence>
<dbReference type="SUPFAM" id="SSF52313">
    <property type="entry name" value="Ribosomal protein S2"/>
    <property type="match status" value="1"/>
</dbReference>
<evidence type="ECO:0000313" key="7">
    <source>
        <dbReference type="EMBL" id="EET89807.1"/>
    </source>
</evidence>
<dbReference type="PANTHER" id="PTHR11489">
    <property type="entry name" value="40S RIBOSOMAL PROTEIN SA"/>
    <property type="match status" value="1"/>
</dbReference>
<dbReference type="InterPro" id="IPR005707">
    <property type="entry name" value="Ribosomal_uS2_euk/arc"/>
</dbReference>
<dbReference type="GO" id="GO:0006412">
    <property type="term" value="P:translation"/>
    <property type="evidence" value="ECO:0007669"/>
    <property type="project" value="UniProtKB-UniRule"/>
</dbReference>
<dbReference type="GO" id="GO:0003735">
    <property type="term" value="F:structural constituent of ribosome"/>
    <property type="evidence" value="ECO:0007669"/>
    <property type="project" value="InterPro"/>
</dbReference>
<gene>
    <name evidence="5" type="primary">rps2</name>
    <name evidence="7" type="ORF">UNLARM2_0921</name>
</gene>
<reference evidence="7 8" key="1">
    <citation type="journal article" date="2009" name="Genome Biol.">
        <title>Community-wide analysis of microbial genome sequence signatures.</title>
        <authorList>
            <person name="Dick G.J."/>
            <person name="Andersson A.F."/>
            <person name="Baker B.J."/>
            <person name="Simmons S.L."/>
            <person name="Thomas B.C."/>
            <person name="Yelton A.P."/>
            <person name="Banfield J.F."/>
        </authorList>
    </citation>
    <scope>NUCLEOTIDE SEQUENCE [LARGE SCALE GENOMIC DNA]</scope>
    <source>
        <strain evidence="7">ARMAN-2</strain>
    </source>
</reference>
<organism evidence="7 8">
    <name type="scientific">Candidatus Micrarchaeum acidiphilum ARMAN-2</name>
    <dbReference type="NCBI Taxonomy" id="425595"/>
    <lineage>
        <taxon>Archaea</taxon>
        <taxon>Candidatus Micrarchaeota</taxon>
        <taxon>Candidatus Micrarchaeia</taxon>
        <taxon>Candidatus Micrarchaeales</taxon>
        <taxon>Candidatus Micrarchaeaceae</taxon>
        <taxon>Candidatus Micrarchaeum</taxon>
    </lineage>
</organism>
<sequence>MSEEAFMANQNDYLEAGIHIATKVKTPGMKKFIYKVRDDGLYLLDLKTIDSRVSVAASMVARYDPKDIIVTASRIYAIPAAEKFAEAINAKFIRGRVTPGIFTNPLRENFMEPKLIFISDSRNEKQAVKEASKIGIPIIALSDTDNITKFIDLIVPVNNRGRRSLAFVYYLLAREVLKKRGTIKANEEFAYKVDDFEAKVEMKQQAQ</sequence>
<accession>C7DIN3</accession>
<keyword evidence="2 5" id="KW-0689">Ribosomal protein</keyword>
<evidence type="ECO:0000256" key="2">
    <source>
        <dbReference type="ARBA" id="ARBA00022980"/>
    </source>
</evidence>
<dbReference type="EMBL" id="GG697241">
    <property type="protein sequence ID" value="EET89807.1"/>
    <property type="molecule type" value="Genomic_DNA"/>
</dbReference>
<dbReference type="Gene3D" id="3.40.50.10490">
    <property type="entry name" value="Glucose-6-phosphate isomerase like protein, domain 1"/>
    <property type="match status" value="1"/>
</dbReference>
<dbReference type="PROSITE" id="PS00963">
    <property type="entry name" value="RIBOSOMAL_S2_2"/>
    <property type="match status" value="1"/>
</dbReference>
<evidence type="ECO:0000256" key="1">
    <source>
        <dbReference type="ARBA" id="ARBA00006242"/>
    </source>
</evidence>
<dbReference type="HAMAP" id="MF_00291_A">
    <property type="entry name" value="Ribosomal_uS2_A"/>
    <property type="match status" value="1"/>
</dbReference>
<evidence type="ECO:0000313" key="8">
    <source>
        <dbReference type="Proteomes" id="UP000332487"/>
    </source>
</evidence>
<dbReference type="InterPro" id="IPR023591">
    <property type="entry name" value="Ribosomal_uS2_flav_dom_sf"/>
</dbReference>
<keyword evidence="3 5" id="KW-0687">Ribonucleoprotein</keyword>
<evidence type="ECO:0000256" key="6">
    <source>
        <dbReference type="RuleBase" id="RU003631"/>
    </source>
</evidence>
<comment type="similarity">
    <text evidence="1 5 6">Belongs to the universal ribosomal protein uS2 family.</text>
</comment>
<dbReference type="InterPro" id="IPR023454">
    <property type="entry name" value="Ribosomal_uS2_arc"/>
</dbReference>
<protein>
    <recommendedName>
        <fullName evidence="4 5">Small ribosomal subunit protein uS2</fullName>
    </recommendedName>
</protein>
<dbReference type="CDD" id="cd01425">
    <property type="entry name" value="RPS2"/>
    <property type="match status" value="1"/>
</dbReference>
<dbReference type="Proteomes" id="UP000332487">
    <property type="component" value="Unassembled WGS sequence"/>
</dbReference>
<dbReference type="AlphaFoldDB" id="C7DIN3"/>
<name>C7DIN3_MICA2</name>
<dbReference type="NCBIfam" id="TIGR01012">
    <property type="entry name" value="uS2_euk_arch"/>
    <property type="match status" value="1"/>
</dbReference>
<evidence type="ECO:0000256" key="5">
    <source>
        <dbReference type="HAMAP-Rule" id="MF_00291"/>
    </source>
</evidence>
<evidence type="ECO:0000256" key="4">
    <source>
        <dbReference type="ARBA" id="ARBA00035256"/>
    </source>
</evidence>
<dbReference type="Pfam" id="PF00318">
    <property type="entry name" value="Ribosomal_S2"/>
    <property type="match status" value="1"/>
</dbReference>
<dbReference type="PRINTS" id="PR00395">
    <property type="entry name" value="RIBOSOMALS2"/>
</dbReference>